<feature type="non-terminal residue" evidence="11">
    <location>
        <position position="1"/>
    </location>
</feature>
<keyword evidence="6 8" id="KW-0675">Receptor</keyword>
<dbReference type="OrthoDB" id="6076970at2759"/>
<reference evidence="11" key="1">
    <citation type="submission" date="2020-10" db="EMBL/GenBank/DDBJ databases">
        <authorList>
            <person name="Kikuchi T."/>
        </authorList>
    </citation>
    <scope>NUCLEOTIDE SEQUENCE</scope>
    <source>
        <strain evidence="11">NKZ352</strain>
    </source>
</reference>
<protein>
    <recommendedName>
        <fullName evidence="10">G-protein coupled receptors family 1 profile domain-containing protein</fullName>
    </recommendedName>
</protein>
<dbReference type="PROSITE" id="PS50262">
    <property type="entry name" value="G_PROTEIN_RECEP_F1_2"/>
    <property type="match status" value="1"/>
</dbReference>
<evidence type="ECO:0000256" key="1">
    <source>
        <dbReference type="ARBA" id="ARBA00004141"/>
    </source>
</evidence>
<keyword evidence="7 8" id="KW-0807">Transducer</keyword>
<evidence type="ECO:0000256" key="3">
    <source>
        <dbReference type="ARBA" id="ARBA00022989"/>
    </source>
</evidence>
<evidence type="ECO:0000256" key="4">
    <source>
        <dbReference type="ARBA" id="ARBA00023040"/>
    </source>
</evidence>
<dbReference type="GO" id="GO:0004930">
    <property type="term" value="F:G protein-coupled receptor activity"/>
    <property type="evidence" value="ECO:0007669"/>
    <property type="project" value="UniProtKB-KW"/>
</dbReference>
<comment type="caution">
    <text evidence="11">The sequence shown here is derived from an EMBL/GenBank/DDBJ whole genome shotgun (WGS) entry which is preliminary data.</text>
</comment>
<evidence type="ECO:0000256" key="9">
    <source>
        <dbReference type="SAM" id="Phobius"/>
    </source>
</evidence>
<feature type="transmembrane region" description="Helical" evidence="9">
    <location>
        <begin position="144"/>
        <end position="164"/>
    </location>
</feature>
<evidence type="ECO:0000256" key="2">
    <source>
        <dbReference type="ARBA" id="ARBA00022692"/>
    </source>
</evidence>
<organism evidence="11 12">
    <name type="scientific">Caenorhabditis auriculariae</name>
    <dbReference type="NCBI Taxonomy" id="2777116"/>
    <lineage>
        <taxon>Eukaryota</taxon>
        <taxon>Metazoa</taxon>
        <taxon>Ecdysozoa</taxon>
        <taxon>Nematoda</taxon>
        <taxon>Chromadorea</taxon>
        <taxon>Rhabditida</taxon>
        <taxon>Rhabditina</taxon>
        <taxon>Rhabditomorpha</taxon>
        <taxon>Rhabditoidea</taxon>
        <taxon>Rhabditidae</taxon>
        <taxon>Peloderinae</taxon>
        <taxon>Caenorhabditis</taxon>
    </lineage>
</organism>
<comment type="similarity">
    <text evidence="8">Belongs to the G-protein coupled receptor 1 family.</text>
</comment>
<sequence length="310" mass="35198">MKWFFGKSDFVMIETNQELDTSYIHVWPRTKLRYPAARLSGRRGLTRRRAHAVTIIFWPQRMTSTPSALVALVENATSPPMTSSEEENMSRATLKLTLAISYLVLFIVGTVGNGIVIVMILNVLTSMRRSSMGKRKVLSNTSHVFIYVLGLSIVDLLVLLHLPFLVVDLLKGEWLFGTTMCKVYWFGESVNKLLSSFLMTVLSWDRYLAVCSPVKSIRMRSNRMAGKVLLACTLLATVLLLPVLIEARVFKIDKIRMIPLMEDSPELQESDRLGSTMSKCMFDADTTFTLYTFLIGFALPAFFITMFYTR</sequence>
<dbReference type="Pfam" id="PF00001">
    <property type="entry name" value="7tm_1"/>
    <property type="match status" value="1"/>
</dbReference>
<comment type="subcellular location">
    <subcellularLocation>
        <location evidence="1">Membrane</location>
        <topology evidence="1">Multi-pass membrane protein</topology>
    </subcellularLocation>
</comment>
<dbReference type="InterPro" id="IPR000276">
    <property type="entry name" value="GPCR_Rhodpsn"/>
</dbReference>
<feature type="transmembrane region" description="Helical" evidence="9">
    <location>
        <begin position="99"/>
        <end position="124"/>
    </location>
</feature>
<evidence type="ECO:0000256" key="7">
    <source>
        <dbReference type="ARBA" id="ARBA00023224"/>
    </source>
</evidence>
<gene>
    <name evidence="11" type="ORF">CAUJ_LOCUS7777</name>
</gene>
<dbReference type="PRINTS" id="PR00237">
    <property type="entry name" value="GPCRRHODOPSN"/>
</dbReference>
<evidence type="ECO:0000313" key="12">
    <source>
        <dbReference type="Proteomes" id="UP000835052"/>
    </source>
</evidence>
<feature type="transmembrane region" description="Helical" evidence="9">
    <location>
        <begin position="225"/>
        <end position="245"/>
    </location>
</feature>
<dbReference type="PROSITE" id="PS00237">
    <property type="entry name" value="G_PROTEIN_RECEP_F1_1"/>
    <property type="match status" value="1"/>
</dbReference>
<keyword evidence="3 9" id="KW-1133">Transmembrane helix</keyword>
<evidence type="ECO:0000313" key="11">
    <source>
        <dbReference type="EMBL" id="CAD6191858.1"/>
    </source>
</evidence>
<keyword evidence="5 9" id="KW-0472">Membrane</keyword>
<feature type="domain" description="G-protein coupled receptors family 1 profile" evidence="10">
    <location>
        <begin position="112"/>
        <end position="310"/>
    </location>
</feature>
<dbReference type="Proteomes" id="UP000835052">
    <property type="component" value="Unassembled WGS sequence"/>
</dbReference>
<dbReference type="Gene3D" id="1.20.1070.10">
    <property type="entry name" value="Rhodopsin 7-helix transmembrane proteins"/>
    <property type="match status" value="1"/>
</dbReference>
<dbReference type="GO" id="GO:0016020">
    <property type="term" value="C:membrane"/>
    <property type="evidence" value="ECO:0007669"/>
    <property type="project" value="UniProtKB-SubCell"/>
</dbReference>
<proteinExistence type="inferred from homology"/>
<evidence type="ECO:0000256" key="6">
    <source>
        <dbReference type="ARBA" id="ARBA00023170"/>
    </source>
</evidence>
<evidence type="ECO:0000256" key="5">
    <source>
        <dbReference type="ARBA" id="ARBA00023136"/>
    </source>
</evidence>
<keyword evidence="4 8" id="KW-0297">G-protein coupled receptor</keyword>
<dbReference type="InterPro" id="IPR017452">
    <property type="entry name" value="GPCR_Rhodpsn_7TM"/>
</dbReference>
<keyword evidence="2 8" id="KW-0812">Transmembrane</keyword>
<dbReference type="EMBL" id="CAJGYM010000024">
    <property type="protein sequence ID" value="CAD6191858.1"/>
    <property type="molecule type" value="Genomic_DNA"/>
</dbReference>
<dbReference type="PANTHER" id="PTHR10489">
    <property type="entry name" value="CELL ADHESION MOLECULE"/>
    <property type="match status" value="1"/>
</dbReference>
<dbReference type="PANTHER" id="PTHR10489:SF932">
    <property type="entry name" value="G-PROTEIN COUPLED RECEPTORS FAMILY 1 PROFILE DOMAIN-CONTAINING PROTEIN"/>
    <property type="match status" value="1"/>
</dbReference>
<keyword evidence="12" id="KW-1185">Reference proteome</keyword>
<dbReference type="SUPFAM" id="SSF81321">
    <property type="entry name" value="Family A G protein-coupled receptor-like"/>
    <property type="match status" value="1"/>
</dbReference>
<dbReference type="AlphaFoldDB" id="A0A8S1HBQ7"/>
<evidence type="ECO:0000259" key="10">
    <source>
        <dbReference type="PROSITE" id="PS50262"/>
    </source>
</evidence>
<evidence type="ECO:0000256" key="8">
    <source>
        <dbReference type="RuleBase" id="RU000688"/>
    </source>
</evidence>
<accession>A0A8S1HBQ7</accession>
<feature type="transmembrane region" description="Helical" evidence="9">
    <location>
        <begin position="184"/>
        <end position="204"/>
    </location>
</feature>
<dbReference type="InterPro" id="IPR050119">
    <property type="entry name" value="CCR1-9-like"/>
</dbReference>
<name>A0A8S1HBQ7_9PELO</name>
<feature type="transmembrane region" description="Helical" evidence="9">
    <location>
        <begin position="288"/>
        <end position="308"/>
    </location>
</feature>